<dbReference type="PANTHER" id="PTHR10202">
    <property type="entry name" value="PRESENILIN"/>
    <property type="match status" value="1"/>
</dbReference>
<evidence type="ECO:0000256" key="8">
    <source>
        <dbReference type="ARBA" id="ARBA00023136"/>
    </source>
</evidence>
<dbReference type="EC" id="3.4.23.-" evidence="11"/>
<evidence type="ECO:0000256" key="3">
    <source>
        <dbReference type="ARBA" id="ARBA00022801"/>
    </source>
</evidence>
<feature type="transmembrane region" description="Helical" evidence="11">
    <location>
        <begin position="225"/>
        <end position="244"/>
    </location>
</feature>
<feature type="transmembrane region" description="Helical" evidence="11">
    <location>
        <begin position="279"/>
        <end position="295"/>
    </location>
</feature>
<dbReference type="GO" id="GO:0000139">
    <property type="term" value="C:Golgi membrane"/>
    <property type="evidence" value="ECO:0007669"/>
    <property type="project" value="UniProtKB-SubCell"/>
</dbReference>
<evidence type="ECO:0000256" key="4">
    <source>
        <dbReference type="ARBA" id="ARBA00022824"/>
    </source>
</evidence>
<keyword evidence="6 11" id="KW-1133">Transmembrane helix</keyword>
<dbReference type="Gene3D" id="1.10.472.100">
    <property type="entry name" value="Presenilin"/>
    <property type="match status" value="1"/>
</dbReference>
<dbReference type="Proteomes" id="UP000663852">
    <property type="component" value="Unassembled WGS sequence"/>
</dbReference>
<keyword evidence="3 11" id="KW-0378">Hydrolase</keyword>
<reference evidence="13" key="1">
    <citation type="submission" date="2021-02" db="EMBL/GenBank/DDBJ databases">
        <authorList>
            <person name="Nowell W R."/>
        </authorList>
    </citation>
    <scope>NUCLEOTIDE SEQUENCE</scope>
</reference>
<comment type="subcellular location">
    <subcellularLocation>
        <location evidence="11">Endoplasmic reticulum membrane</location>
        <topology evidence="11">Multi-pass membrane protein</topology>
    </subcellularLocation>
    <subcellularLocation>
        <location evidence="11">Golgi apparatus membrane</location>
        <topology evidence="11">Multi-pass membrane protein</topology>
    </subcellularLocation>
</comment>
<evidence type="ECO:0000256" key="6">
    <source>
        <dbReference type="ARBA" id="ARBA00022989"/>
    </source>
</evidence>
<feature type="transmembrane region" description="Helical" evidence="11">
    <location>
        <begin position="193"/>
        <end position="213"/>
    </location>
</feature>
<evidence type="ECO:0000256" key="11">
    <source>
        <dbReference type="RuleBase" id="RU361148"/>
    </source>
</evidence>
<dbReference type="InterPro" id="IPR042524">
    <property type="entry name" value="Presenilin_C"/>
</dbReference>
<comment type="domain">
    <text evidence="11">The PAL motif is required for normal active site conformation.</text>
</comment>
<dbReference type="GO" id="GO:0005789">
    <property type="term" value="C:endoplasmic reticulum membrane"/>
    <property type="evidence" value="ECO:0007669"/>
    <property type="project" value="UniProtKB-SubCell"/>
</dbReference>
<accession>A0A813MWK7</accession>
<evidence type="ECO:0000256" key="9">
    <source>
        <dbReference type="ARBA" id="ARBA00053367"/>
    </source>
</evidence>
<feature type="transmembrane region" description="Helical" evidence="11">
    <location>
        <begin position="436"/>
        <end position="460"/>
    </location>
</feature>
<comment type="function">
    <text evidence="11">Probable subunit of the gamma-secretase complex, an endoprotease complex that catalyzes the intramembrane cleavage of integral membrane proteins such as Notch receptors.</text>
</comment>
<dbReference type="GO" id="GO:0044351">
    <property type="term" value="P:macropinocytosis"/>
    <property type="evidence" value="ECO:0007669"/>
    <property type="project" value="UniProtKB-ARBA"/>
</dbReference>
<organism evidence="13 14">
    <name type="scientific">Adineta ricciae</name>
    <name type="common">Rotifer</name>
    <dbReference type="NCBI Taxonomy" id="249248"/>
    <lineage>
        <taxon>Eukaryota</taxon>
        <taxon>Metazoa</taxon>
        <taxon>Spiralia</taxon>
        <taxon>Gnathifera</taxon>
        <taxon>Rotifera</taxon>
        <taxon>Eurotatoria</taxon>
        <taxon>Bdelloidea</taxon>
        <taxon>Adinetida</taxon>
        <taxon>Adinetidae</taxon>
        <taxon>Adineta</taxon>
    </lineage>
</organism>
<dbReference type="InterPro" id="IPR001108">
    <property type="entry name" value="Peptidase_A22A"/>
</dbReference>
<feature type="region of interest" description="Disordered" evidence="12">
    <location>
        <begin position="353"/>
        <end position="392"/>
    </location>
</feature>
<protein>
    <recommendedName>
        <fullName evidence="11">Presenilin</fullName>
        <ecNumber evidence="11">3.4.23.-</ecNumber>
    </recommendedName>
</protein>
<dbReference type="GO" id="GO:0055074">
    <property type="term" value="P:calcium ion homeostasis"/>
    <property type="evidence" value="ECO:0007669"/>
    <property type="project" value="TreeGrafter"/>
</dbReference>
<comment type="function">
    <text evidence="9">Probable catalytic subunit of the gamma-secretase complex, an endoprotease complex that catalyzes the intramembrane cleavage of integral membrane proteins such as Notch receptors. Requires the other members of the gamma-secretase complex to have a protease activity.</text>
</comment>
<evidence type="ECO:0000256" key="2">
    <source>
        <dbReference type="ARBA" id="ARBA00022692"/>
    </source>
</evidence>
<evidence type="ECO:0000256" key="1">
    <source>
        <dbReference type="ARBA" id="ARBA00008604"/>
    </source>
</evidence>
<comment type="similarity">
    <text evidence="1 11">Belongs to the peptidase A22A family.</text>
</comment>
<keyword evidence="7 11" id="KW-0333">Golgi apparatus</keyword>
<dbReference type="GO" id="GO:0007219">
    <property type="term" value="P:Notch signaling pathway"/>
    <property type="evidence" value="ECO:0007669"/>
    <property type="project" value="UniProtKB-KW"/>
</dbReference>
<evidence type="ECO:0000313" key="14">
    <source>
        <dbReference type="Proteomes" id="UP000663852"/>
    </source>
</evidence>
<keyword evidence="2 11" id="KW-0812">Transmembrane</keyword>
<evidence type="ECO:0000313" key="13">
    <source>
        <dbReference type="EMBL" id="CAF0726699.1"/>
    </source>
</evidence>
<feature type="transmembrane region" description="Helical" evidence="11">
    <location>
        <begin position="114"/>
        <end position="132"/>
    </location>
</feature>
<dbReference type="FunFam" id="1.10.472.100:FF:000003">
    <property type="entry name" value="Presenilin"/>
    <property type="match status" value="1"/>
</dbReference>
<keyword evidence="4 11" id="KW-0256">Endoplasmic reticulum</keyword>
<keyword evidence="11" id="KW-0645">Protease</keyword>
<feature type="transmembrane region" description="Helical" evidence="11">
    <location>
        <begin position="161"/>
        <end position="186"/>
    </location>
</feature>
<evidence type="ECO:0000256" key="5">
    <source>
        <dbReference type="ARBA" id="ARBA00022976"/>
    </source>
</evidence>
<dbReference type="OrthoDB" id="20287at2759"/>
<dbReference type="EMBL" id="CAJNOJ010000002">
    <property type="protein sequence ID" value="CAF0726699.1"/>
    <property type="molecule type" value="Genomic_DNA"/>
</dbReference>
<dbReference type="Pfam" id="PF01080">
    <property type="entry name" value="Presenilin"/>
    <property type="match status" value="1"/>
</dbReference>
<dbReference type="GO" id="GO:0016485">
    <property type="term" value="P:protein processing"/>
    <property type="evidence" value="ECO:0007669"/>
    <property type="project" value="InterPro"/>
</dbReference>
<feature type="region of interest" description="Disordered" evidence="12">
    <location>
        <begin position="77"/>
        <end position="99"/>
    </location>
</feature>
<dbReference type="SMART" id="SM00730">
    <property type="entry name" value="PSN"/>
    <property type="match status" value="1"/>
</dbReference>
<dbReference type="InterPro" id="IPR006639">
    <property type="entry name" value="Preselin/SPP"/>
</dbReference>
<evidence type="ECO:0000256" key="12">
    <source>
        <dbReference type="SAM" id="MobiDB-lite"/>
    </source>
</evidence>
<dbReference type="PRINTS" id="PR01072">
    <property type="entry name" value="PRESENILIN"/>
</dbReference>
<dbReference type="AlphaFoldDB" id="A0A813MWK7"/>
<comment type="subunit">
    <text evidence="10">Homodimer. Component of the gamma-secretase complex, a complex composed of a presenilin homodimer, nicastrin, aph1 and pen2.</text>
</comment>
<dbReference type="GO" id="GO:0034205">
    <property type="term" value="P:amyloid-beta formation"/>
    <property type="evidence" value="ECO:0007669"/>
    <property type="project" value="TreeGrafter"/>
</dbReference>
<feature type="transmembrane region" description="Helical" evidence="11">
    <location>
        <begin position="256"/>
        <end position="273"/>
    </location>
</feature>
<proteinExistence type="inferred from homology"/>
<name>A0A813MWK7_ADIRI</name>
<evidence type="ECO:0000256" key="7">
    <source>
        <dbReference type="ARBA" id="ARBA00023034"/>
    </source>
</evidence>
<sequence length="499" mass="55861">MQRWINTEINLADDDDMTELVNPQADDVLINCNERSNVASVPDVAIIQGSTTVGENISSNAAVATTASTHARVEAIDPQDHDRPHRHQSDGNNDEQRPLNNENEEIFKYGASHVVKLFVPVSLCMLIVIITIKTTSTYTPGGATWAYTPFTEDKPTNTQRILFSLANTFIFMGFVITATVILILLYKFKCYKIIHGWLILTTLMLLFFFLYSYFSSISASLNQPIDMITICFITWNVGVVGMFCIHWKGPLRVQQAYLILMSALLALVFYKFLPDWTGWLILGVISIWDLIAVLCPKGPLRILVETAQERGEPIFPALIYSSTVVYMVTAIDSPSEPEFTPIATATNTAVNVDAPLTEEQRNERARTRNNNARRQLIPRSDVPQTEERREQPRYVVERSNSPVPVEDDDEKGVKLGLGDFIFYSILLAKASALGDWNVTVACYLSLLIGLCLTLLLLAIFRKALPALPISITFGLILYFSTVYIIGPFCAELSLKQVFI</sequence>
<dbReference type="GO" id="GO:0006509">
    <property type="term" value="P:membrane protein ectodomain proteolysis"/>
    <property type="evidence" value="ECO:0007669"/>
    <property type="project" value="TreeGrafter"/>
</dbReference>
<dbReference type="GO" id="GO:0070765">
    <property type="term" value="C:gamma-secretase complex"/>
    <property type="evidence" value="ECO:0007669"/>
    <property type="project" value="TreeGrafter"/>
</dbReference>
<evidence type="ECO:0000256" key="10">
    <source>
        <dbReference type="ARBA" id="ARBA00066080"/>
    </source>
</evidence>
<dbReference type="PANTHER" id="PTHR10202:SF13">
    <property type="entry name" value="PRESENILIN HOMOLOG"/>
    <property type="match status" value="1"/>
</dbReference>
<comment type="caution">
    <text evidence="13">The sequence shown here is derived from an EMBL/GenBank/DDBJ whole genome shotgun (WGS) entry which is preliminary data.</text>
</comment>
<keyword evidence="5 11" id="KW-0914">Notch signaling pathway</keyword>
<dbReference type="GO" id="GO:0042500">
    <property type="term" value="F:aspartic endopeptidase activity, intramembrane cleaving"/>
    <property type="evidence" value="ECO:0007669"/>
    <property type="project" value="InterPro"/>
</dbReference>
<feature type="transmembrane region" description="Helical" evidence="11">
    <location>
        <begin position="466"/>
        <end position="486"/>
    </location>
</feature>
<keyword evidence="8 11" id="KW-0472">Membrane</keyword>
<feature type="compositionally biased region" description="Basic and acidic residues" evidence="12">
    <location>
        <begin position="77"/>
        <end position="97"/>
    </location>
</feature>
<gene>
    <name evidence="13" type="ORF">EDS130_LOCUS759</name>
</gene>